<evidence type="ECO:0000313" key="2">
    <source>
        <dbReference type="Proteomes" id="UP000179642"/>
    </source>
</evidence>
<sequence length="71" mass="7465">MDMVLQIGVQQLAGIQFGAVSGHQVQFDALGVCGEPGPDSWAAVDRVRVGDHVDLEAGAPGETVEKRAKHL</sequence>
<accession>A0A1S2PZJ9</accession>
<dbReference type="EMBL" id="MLYO01000053">
    <property type="protein sequence ID" value="OIJ98870.1"/>
    <property type="molecule type" value="Genomic_DNA"/>
</dbReference>
<keyword evidence="2" id="KW-1185">Reference proteome</keyword>
<gene>
    <name evidence="1" type="ORF">BIV23_29275</name>
</gene>
<reference evidence="1 2" key="1">
    <citation type="submission" date="2016-10" db="EMBL/GenBank/DDBJ databases">
        <title>Genome sequence of Streptomyces sp. MUSC 1.</title>
        <authorList>
            <person name="Lee L.-H."/>
            <person name="Ser H.-L."/>
            <person name="Law J.W.-F."/>
        </authorList>
    </citation>
    <scope>NUCLEOTIDE SEQUENCE [LARGE SCALE GENOMIC DNA]</scope>
    <source>
        <strain evidence="1 2">MUSC 1</strain>
    </source>
</reference>
<proteinExistence type="predicted"/>
<protein>
    <submittedName>
        <fullName evidence="1">Uncharacterized protein</fullName>
    </submittedName>
</protein>
<organism evidence="1 2">
    <name type="scientific">Streptomyces monashensis</name>
    <dbReference type="NCBI Taxonomy" id="1678012"/>
    <lineage>
        <taxon>Bacteria</taxon>
        <taxon>Bacillati</taxon>
        <taxon>Actinomycetota</taxon>
        <taxon>Actinomycetes</taxon>
        <taxon>Kitasatosporales</taxon>
        <taxon>Streptomycetaceae</taxon>
        <taxon>Streptomyces</taxon>
    </lineage>
</organism>
<dbReference type="Proteomes" id="UP000179642">
    <property type="component" value="Unassembled WGS sequence"/>
</dbReference>
<dbReference type="AlphaFoldDB" id="A0A1S2PZJ9"/>
<comment type="caution">
    <text evidence="1">The sequence shown here is derived from an EMBL/GenBank/DDBJ whole genome shotgun (WGS) entry which is preliminary data.</text>
</comment>
<evidence type="ECO:0000313" key="1">
    <source>
        <dbReference type="EMBL" id="OIJ98870.1"/>
    </source>
</evidence>
<name>A0A1S2PZJ9_9ACTN</name>